<gene>
    <name evidence="1" type="ORF">OVA965_LOCUS11601</name>
    <name evidence="2" type="ORF">TMI583_LOCUS11603</name>
</gene>
<feature type="non-terminal residue" evidence="1">
    <location>
        <position position="510"/>
    </location>
</feature>
<evidence type="ECO:0000313" key="3">
    <source>
        <dbReference type="Proteomes" id="UP000677228"/>
    </source>
</evidence>
<evidence type="ECO:0000313" key="1">
    <source>
        <dbReference type="EMBL" id="CAF0940279.1"/>
    </source>
</evidence>
<reference evidence="1" key="1">
    <citation type="submission" date="2021-02" db="EMBL/GenBank/DDBJ databases">
        <authorList>
            <person name="Nowell W R."/>
        </authorList>
    </citation>
    <scope>NUCLEOTIDE SEQUENCE</scope>
</reference>
<proteinExistence type="predicted"/>
<dbReference type="EMBL" id="CAJNOK010004519">
    <property type="protein sequence ID" value="CAF0940279.1"/>
    <property type="molecule type" value="Genomic_DNA"/>
</dbReference>
<evidence type="ECO:0000313" key="2">
    <source>
        <dbReference type="EMBL" id="CAF3715483.1"/>
    </source>
</evidence>
<dbReference type="AlphaFoldDB" id="A0A8S2DHG4"/>
<accession>A0A8S2DHG4</accession>
<sequence>INQILKNESDWERRPLSDVLDLIDRSLIAQKNETIRSLYGGGELQLIGPFVRKLFISNWETFLSTVSSDRIGKTTNFGKRRKCSCIFNLTEESNINDQTLALNQHNILMLKSPNRKSKQMKRRKRISKQFTQEQQNSMKSLLVQSEGKSSYSGIDMHLNTNTNDKDNHFTMNNLINDDLDINMSAFDQKQVAVAQIQYINTDKEERQSITDYFIHQLILKHDRDEQLKQFNLKNMRTALCKDYSLSITSLNNLFGKFHDYHHIEMKKSNLQMSGALWRTTMLDDYDLGVFKFLFDQKTLINITKIHKNLFDKIEYDMKHTENIIQTMNNTMLNQTSNNTSNIVQSITIQNFPISDRKSETDCRLIIDTFLKQLCAVSNVQFRTELLIKHDTLPINQYDYVFYQNRRIIGAFEAKTPLTLKCDSIVQGIIQLFGLIALNQAHIRMPVFNIISDGTKFIFIKLDKNGLYCQTMVDNENNIQVWDRFKDGIDLVAAQTLLLFDNCPDALSPFE</sequence>
<dbReference type="EMBL" id="CAJOBA010004523">
    <property type="protein sequence ID" value="CAF3715483.1"/>
    <property type="molecule type" value="Genomic_DNA"/>
</dbReference>
<dbReference type="Proteomes" id="UP000682733">
    <property type="component" value="Unassembled WGS sequence"/>
</dbReference>
<organism evidence="1 3">
    <name type="scientific">Didymodactylos carnosus</name>
    <dbReference type="NCBI Taxonomy" id="1234261"/>
    <lineage>
        <taxon>Eukaryota</taxon>
        <taxon>Metazoa</taxon>
        <taxon>Spiralia</taxon>
        <taxon>Gnathifera</taxon>
        <taxon>Rotifera</taxon>
        <taxon>Eurotatoria</taxon>
        <taxon>Bdelloidea</taxon>
        <taxon>Philodinida</taxon>
        <taxon>Philodinidae</taxon>
        <taxon>Didymodactylos</taxon>
    </lineage>
</organism>
<dbReference type="Proteomes" id="UP000677228">
    <property type="component" value="Unassembled WGS sequence"/>
</dbReference>
<protein>
    <submittedName>
        <fullName evidence="1">Uncharacterized protein</fullName>
    </submittedName>
</protein>
<name>A0A8S2DHG4_9BILA</name>
<comment type="caution">
    <text evidence="1">The sequence shown here is derived from an EMBL/GenBank/DDBJ whole genome shotgun (WGS) entry which is preliminary data.</text>
</comment>